<name>A0A841IVG6_9ACTN</name>
<evidence type="ECO:0000256" key="1">
    <source>
        <dbReference type="SAM" id="MobiDB-lite"/>
    </source>
</evidence>
<evidence type="ECO:0000313" key="2">
    <source>
        <dbReference type="EMBL" id="MBB6121256.1"/>
    </source>
</evidence>
<dbReference type="SUPFAM" id="SSF54637">
    <property type="entry name" value="Thioesterase/thiol ester dehydrase-isomerase"/>
    <property type="match status" value="1"/>
</dbReference>
<reference evidence="2 3" key="1">
    <citation type="submission" date="2020-08" db="EMBL/GenBank/DDBJ databases">
        <title>Genomic Encyclopedia of Type Strains, Phase III (KMG-III): the genomes of soil and plant-associated and newly described type strains.</title>
        <authorList>
            <person name="Whitman W."/>
        </authorList>
    </citation>
    <scope>NUCLEOTIDE SEQUENCE [LARGE SCALE GENOMIC DNA]</scope>
    <source>
        <strain evidence="2 3">CECT 8712</strain>
    </source>
</reference>
<evidence type="ECO:0000313" key="3">
    <source>
        <dbReference type="Proteomes" id="UP000536604"/>
    </source>
</evidence>
<dbReference type="Proteomes" id="UP000536604">
    <property type="component" value="Unassembled WGS sequence"/>
</dbReference>
<feature type="region of interest" description="Disordered" evidence="1">
    <location>
        <begin position="1"/>
        <end position="26"/>
    </location>
</feature>
<keyword evidence="3" id="KW-1185">Reference proteome</keyword>
<accession>A0A841IVG6</accession>
<sequence length="255" mass="26090">MDVVPSHSASSLTIPPTHNGPDGSGNGGYSAGLLAALLTSVGGPAVQVTLRVPPPLGRPLAVEEGRDGASLTDPESGQLVAEAAVVPVPEGSAVPTGPVGAEEAAEAEKRYPGLTRHPFPRCYSCGTERAEGEGLRLFPGTVRPGQEPEGVGRTVACTWTPHPGLDDGTGHVGLPDTWAALDCPGGWSSGIDGRPAVLGRITVQVVGAPRIGHPHVVTGHLESVDGRKLRTGSALHGADGRLLAQAWATWIALRR</sequence>
<proteinExistence type="predicted"/>
<comment type="caution">
    <text evidence="2">The sequence shown here is derived from an EMBL/GenBank/DDBJ whole genome shotgun (WGS) entry which is preliminary data.</text>
</comment>
<dbReference type="Gene3D" id="3.10.129.10">
    <property type="entry name" value="Hotdog Thioesterase"/>
    <property type="match status" value="1"/>
</dbReference>
<dbReference type="InterPro" id="IPR029069">
    <property type="entry name" value="HotDog_dom_sf"/>
</dbReference>
<protein>
    <recommendedName>
        <fullName evidence="4">Thioesterase superfamily protein</fullName>
    </recommendedName>
</protein>
<evidence type="ECO:0008006" key="4">
    <source>
        <dbReference type="Google" id="ProtNLM"/>
    </source>
</evidence>
<dbReference type="RefSeq" id="WP_184292702.1">
    <property type="nucleotide sequence ID" value="NZ_JACHJO010000009.1"/>
</dbReference>
<organism evidence="2 3">
    <name type="scientific">Nocardiopsis algeriensis</name>
    <dbReference type="NCBI Taxonomy" id="1478215"/>
    <lineage>
        <taxon>Bacteria</taxon>
        <taxon>Bacillati</taxon>
        <taxon>Actinomycetota</taxon>
        <taxon>Actinomycetes</taxon>
        <taxon>Streptosporangiales</taxon>
        <taxon>Nocardiopsidaceae</taxon>
        <taxon>Nocardiopsis</taxon>
    </lineage>
</organism>
<gene>
    <name evidence="2" type="ORF">FHS13_003224</name>
</gene>
<dbReference type="AlphaFoldDB" id="A0A841IVG6"/>
<dbReference type="EMBL" id="JACHJO010000009">
    <property type="protein sequence ID" value="MBB6121256.1"/>
    <property type="molecule type" value="Genomic_DNA"/>
</dbReference>
<feature type="compositionally biased region" description="Polar residues" evidence="1">
    <location>
        <begin position="7"/>
        <end position="16"/>
    </location>
</feature>